<dbReference type="Pfam" id="PF11167">
    <property type="entry name" value="DUF2953"/>
    <property type="match status" value="1"/>
</dbReference>
<protein>
    <recommendedName>
        <fullName evidence="4">DUF2953 domain-containing protein</fullName>
    </recommendedName>
</protein>
<evidence type="ECO:0008006" key="4">
    <source>
        <dbReference type="Google" id="ProtNLM"/>
    </source>
</evidence>
<keyword evidence="3" id="KW-1185">Reference proteome</keyword>
<accession>A0ABS2SSF6</accession>
<keyword evidence="1" id="KW-1133">Transmembrane helix</keyword>
<evidence type="ECO:0000256" key="1">
    <source>
        <dbReference type="SAM" id="Phobius"/>
    </source>
</evidence>
<keyword evidence="1" id="KW-0812">Transmembrane</keyword>
<evidence type="ECO:0000313" key="3">
    <source>
        <dbReference type="Proteomes" id="UP001179280"/>
    </source>
</evidence>
<name>A0ABS2SSF6_9BACI</name>
<dbReference type="InterPro" id="IPR021338">
    <property type="entry name" value="DUF2953"/>
</dbReference>
<evidence type="ECO:0000313" key="2">
    <source>
        <dbReference type="EMBL" id="MBM7838442.1"/>
    </source>
</evidence>
<comment type="caution">
    <text evidence="2">The sequence shown here is derived from an EMBL/GenBank/DDBJ whole genome shotgun (WGS) entry which is preliminary data.</text>
</comment>
<dbReference type="RefSeq" id="WP_204465627.1">
    <property type="nucleotide sequence ID" value="NZ_JAFBCV010000004.1"/>
</dbReference>
<dbReference type="Proteomes" id="UP001179280">
    <property type="component" value="Unassembled WGS sequence"/>
</dbReference>
<organism evidence="2 3">
    <name type="scientific">Shouchella xiaoxiensis</name>
    <dbReference type="NCBI Taxonomy" id="766895"/>
    <lineage>
        <taxon>Bacteria</taxon>
        <taxon>Bacillati</taxon>
        <taxon>Bacillota</taxon>
        <taxon>Bacilli</taxon>
        <taxon>Bacillales</taxon>
        <taxon>Bacillaceae</taxon>
        <taxon>Shouchella</taxon>
    </lineage>
</organism>
<dbReference type="EMBL" id="JAFBCV010000004">
    <property type="protein sequence ID" value="MBM7838442.1"/>
    <property type="molecule type" value="Genomic_DNA"/>
</dbReference>
<feature type="transmembrane region" description="Helical" evidence="1">
    <location>
        <begin position="173"/>
        <end position="195"/>
    </location>
</feature>
<sequence>MLAVVVLFIIVLNLRVRLSVFYTKHQKNDQLTLKITIAGKKIYELDAPLIDLDLKTTSVSVTENQQNLGRKKTKKKRFTFNTVKKMIRESREWVRLFPAFKRGLYRFLKHATIHTFSLKTEFGTGDAALTAQMSGVIWGVVSYVIGWISTKVQWKAQQEVLVIPHFQAAGFKFSFSCIASFRVGHAMYTALYVLVSYRGRKKARKSNVSHAEAAG</sequence>
<reference evidence="2" key="1">
    <citation type="submission" date="2021-01" db="EMBL/GenBank/DDBJ databases">
        <title>Genomic Encyclopedia of Type Strains, Phase IV (KMG-IV): sequencing the most valuable type-strain genomes for metagenomic binning, comparative biology and taxonomic classification.</title>
        <authorList>
            <person name="Goeker M."/>
        </authorList>
    </citation>
    <scope>NUCLEOTIDE SEQUENCE</scope>
    <source>
        <strain evidence="2">DSM 21943</strain>
    </source>
</reference>
<gene>
    <name evidence="2" type="ORF">JOC54_001698</name>
</gene>
<proteinExistence type="predicted"/>
<keyword evidence="1" id="KW-0472">Membrane</keyword>